<dbReference type="PANTHER" id="PTHR43792">
    <property type="entry name" value="GNAT FAMILY, PUTATIVE (AFU_ORTHOLOGUE AFUA_3G00765)-RELATED-RELATED"/>
    <property type="match status" value="1"/>
</dbReference>
<dbReference type="PANTHER" id="PTHR43792:SF9">
    <property type="entry name" value="RIBOSOMAL-PROTEIN-ALANINE ACETYLTRANSFERASE"/>
    <property type="match status" value="1"/>
</dbReference>
<dbReference type="InterPro" id="IPR016181">
    <property type="entry name" value="Acyl_CoA_acyltransferase"/>
</dbReference>
<dbReference type="Pfam" id="PF13302">
    <property type="entry name" value="Acetyltransf_3"/>
    <property type="match status" value="1"/>
</dbReference>
<protein>
    <submittedName>
        <fullName evidence="2">N-acetyltransferase</fullName>
    </submittedName>
</protein>
<dbReference type="GO" id="GO:0005737">
    <property type="term" value="C:cytoplasm"/>
    <property type="evidence" value="ECO:0007669"/>
    <property type="project" value="TreeGrafter"/>
</dbReference>
<comment type="caution">
    <text evidence="2">The sequence shown here is derived from an EMBL/GenBank/DDBJ whole genome shotgun (WGS) entry which is preliminary data.</text>
</comment>
<dbReference type="InterPro" id="IPR000182">
    <property type="entry name" value="GNAT_dom"/>
</dbReference>
<reference evidence="2 3" key="1">
    <citation type="submission" date="2018-08" db="EMBL/GenBank/DDBJ databases">
        <title>Bacillus chawlae sp. nov., Bacillus glennii sp. nov., and Bacillus saganii sp. nov. Isolated from the Vehicle Assembly Building at Kennedy Space Center where the Viking Spacecraft were Assembled.</title>
        <authorList>
            <person name="Seuylemezian A."/>
            <person name="Vaishampayan P."/>
        </authorList>
    </citation>
    <scope>NUCLEOTIDE SEQUENCE [LARGE SCALE GENOMIC DNA]</scope>
    <source>
        <strain evidence="2 3">V47-23a</strain>
    </source>
</reference>
<evidence type="ECO:0000313" key="3">
    <source>
        <dbReference type="Proteomes" id="UP000264541"/>
    </source>
</evidence>
<keyword evidence="2" id="KW-0808">Transferase</keyword>
<proteinExistence type="predicted"/>
<gene>
    <name evidence="2" type="ORF">D0469_17550</name>
</gene>
<sequence length="106" mass="12445">MYHYLPEWRTTKEQRLPWVSDWEIPGNKAFLKLISEGRPEGYFRLGIVLKETDKFIGWCCAGPKDQLPKPNTEIFYAISKNYEGRGYVTKAAKTLIDYLFSEILQH</sequence>
<feature type="domain" description="N-acetyltransferase" evidence="1">
    <location>
        <begin position="8"/>
        <end position="102"/>
    </location>
</feature>
<keyword evidence="3" id="KW-1185">Reference proteome</keyword>
<evidence type="ECO:0000259" key="1">
    <source>
        <dbReference type="Pfam" id="PF13302"/>
    </source>
</evidence>
<name>A0A372LK81_9BACI</name>
<dbReference type="Proteomes" id="UP000264541">
    <property type="component" value="Unassembled WGS sequence"/>
</dbReference>
<dbReference type="Gene3D" id="3.40.630.30">
    <property type="match status" value="1"/>
</dbReference>
<dbReference type="AlphaFoldDB" id="A0A372LK81"/>
<dbReference type="EMBL" id="QVTE01000051">
    <property type="protein sequence ID" value="RFU66434.1"/>
    <property type="molecule type" value="Genomic_DNA"/>
</dbReference>
<dbReference type="GO" id="GO:0008999">
    <property type="term" value="F:protein-N-terminal-alanine acetyltransferase activity"/>
    <property type="evidence" value="ECO:0007669"/>
    <property type="project" value="TreeGrafter"/>
</dbReference>
<evidence type="ECO:0000313" key="2">
    <source>
        <dbReference type="EMBL" id="RFU66434.1"/>
    </source>
</evidence>
<dbReference type="InterPro" id="IPR051531">
    <property type="entry name" value="N-acetyltransferase"/>
</dbReference>
<accession>A0A372LK81</accession>
<dbReference type="SUPFAM" id="SSF55729">
    <property type="entry name" value="Acyl-CoA N-acyltransferases (Nat)"/>
    <property type="match status" value="1"/>
</dbReference>
<organism evidence="2 3">
    <name type="scientific">Peribacillus saganii</name>
    <dbReference type="NCBI Taxonomy" id="2303992"/>
    <lineage>
        <taxon>Bacteria</taxon>
        <taxon>Bacillati</taxon>
        <taxon>Bacillota</taxon>
        <taxon>Bacilli</taxon>
        <taxon>Bacillales</taxon>
        <taxon>Bacillaceae</taxon>
        <taxon>Peribacillus</taxon>
    </lineage>
</organism>
<dbReference type="OrthoDB" id="275901at2"/>